<evidence type="ECO:0000259" key="6">
    <source>
        <dbReference type="Pfam" id="PF08281"/>
    </source>
</evidence>
<keyword evidence="4" id="KW-0804">Transcription</keyword>
<keyword evidence="2" id="KW-0805">Transcription regulation</keyword>
<comment type="similarity">
    <text evidence="1">Belongs to the sigma-70 factor family. ECF subfamily.</text>
</comment>
<dbReference type="GO" id="GO:0016987">
    <property type="term" value="F:sigma factor activity"/>
    <property type="evidence" value="ECO:0007669"/>
    <property type="project" value="UniProtKB-KW"/>
</dbReference>
<evidence type="ECO:0000256" key="1">
    <source>
        <dbReference type="ARBA" id="ARBA00010641"/>
    </source>
</evidence>
<dbReference type="Pfam" id="PF04542">
    <property type="entry name" value="Sigma70_r2"/>
    <property type="match status" value="1"/>
</dbReference>
<dbReference type="InterPro" id="IPR013324">
    <property type="entry name" value="RNA_pol_sigma_r3/r4-like"/>
</dbReference>
<dbReference type="Gene3D" id="1.10.1740.10">
    <property type="match status" value="1"/>
</dbReference>
<dbReference type="Gene3D" id="1.10.10.10">
    <property type="entry name" value="Winged helix-like DNA-binding domain superfamily/Winged helix DNA-binding domain"/>
    <property type="match status" value="1"/>
</dbReference>
<dbReference type="SUPFAM" id="SSF88659">
    <property type="entry name" value="Sigma3 and sigma4 domains of RNA polymerase sigma factors"/>
    <property type="match status" value="1"/>
</dbReference>
<dbReference type="InterPro" id="IPR036388">
    <property type="entry name" value="WH-like_DNA-bd_sf"/>
</dbReference>
<dbReference type="NCBIfam" id="TIGR02985">
    <property type="entry name" value="Sig70_bacteroi1"/>
    <property type="match status" value="1"/>
</dbReference>
<dbReference type="GeneID" id="97182630"/>
<gene>
    <name evidence="7" type="primary">sigX_2</name>
    <name evidence="7" type="ORF">NCTC11343_02691</name>
</gene>
<accession>A0A2X2IZ42</accession>
<keyword evidence="3" id="KW-0731">Sigma factor</keyword>
<dbReference type="InterPro" id="IPR039425">
    <property type="entry name" value="RNA_pol_sigma-70-like"/>
</dbReference>
<evidence type="ECO:0000256" key="4">
    <source>
        <dbReference type="ARBA" id="ARBA00023163"/>
    </source>
</evidence>
<evidence type="ECO:0000256" key="3">
    <source>
        <dbReference type="ARBA" id="ARBA00023082"/>
    </source>
</evidence>
<dbReference type="PANTHER" id="PTHR43133:SF46">
    <property type="entry name" value="RNA POLYMERASE SIGMA-70 FACTOR ECF SUBFAMILY"/>
    <property type="match status" value="1"/>
</dbReference>
<dbReference type="InterPro" id="IPR014327">
    <property type="entry name" value="RNA_pol_sigma70_bacteroid"/>
</dbReference>
<protein>
    <submittedName>
        <fullName evidence="7">RNA polymerase sigma factor sigX</fullName>
    </submittedName>
</protein>
<evidence type="ECO:0000313" key="7">
    <source>
        <dbReference type="EMBL" id="SPZ87068.1"/>
    </source>
</evidence>
<organism evidence="7 8">
    <name type="scientific">Sphingobacterium multivorum</name>
    <dbReference type="NCBI Taxonomy" id="28454"/>
    <lineage>
        <taxon>Bacteria</taxon>
        <taxon>Pseudomonadati</taxon>
        <taxon>Bacteroidota</taxon>
        <taxon>Sphingobacteriia</taxon>
        <taxon>Sphingobacteriales</taxon>
        <taxon>Sphingobacteriaceae</taxon>
        <taxon>Sphingobacterium</taxon>
    </lineage>
</organism>
<dbReference type="Proteomes" id="UP000251241">
    <property type="component" value="Unassembled WGS sequence"/>
</dbReference>
<dbReference type="PANTHER" id="PTHR43133">
    <property type="entry name" value="RNA POLYMERASE ECF-TYPE SIGMA FACTO"/>
    <property type="match status" value="1"/>
</dbReference>
<dbReference type="NCBIfam" id="TIGR02937">
    <property type="entry name" value="sigma70-ECF"/>
    <property type="match status" value="1"/>
</dbReference>
<dbReference type="GO" id="GO:0003677">
    <property type="term" value="F:DNA binding"/>
    <property type="evidence" value="ECO:0007669"/>
    <property type="project" value="InterPro"/>
</dbReference>
<proteinExistence type="inferred from homology"/>
<sequence length="175" mass="20594">MQKEEVLFKTHYNGLCHFAWKIVGDLAVAEDLVQDSFVAYFKNTDQVSDNEIAVKNYLYSSVRFACYNHIRHEKVQQRYWNVVGFTEEDNIALELNMIHSEAIQEIYRIIEQMPTSCQQVFRLGYLDGLSNLEITRELKISINTVKTQKQRGMKMLLKRLNPEFLPLIIFLLKNI</sequence>
<dbReference type="InterPro" id="IPR014284">
    <property type="entry name" value="RNA_pol_sigma-70_dom"/>
</dbReference>
<name>A0A2X2IZ42_SPHMU</name>
<reference evidence="7 8" key="1">
    <citation type="submission" date="2018-06" db="EMBL/GenBank/DDBJ databases">
        <authorList>
            <consortium name="Pathogen Informatics"/>
            <person name="Doyle S."/>
        </authorList>
    </citation>
    <scope>NUCLEOTIDE SEQUENCE [LARGE SCALE GENOMIC DNA]</scope>
    <source>
        <strain evidence="7 8">NCTC11343</strain>
    </source>
</reference>
<dbReference type="SUPFAM" id="SSF88946">
    <property type="entry name" value="Sigma2 domain of RNA polymerase sigma factors"/>
    <property type="match status" value="1"/>
</dbReference>
<dbReference type="EMBL" id="UAUU01000009">
    <property type="protein sequence ID" value="SPZ87068.1"/>
    <property type="molecule type" value="Genomic_DNA"/>
</dbReference>
<feature type="domain" description="RNA polymerase sigma factor 70 region 4 type 2" evidence="6">
    <location>
        <begin position="104"/>
        <end position="156"/>
    </location>
</feature>
<evidence type="ECO:0000256" key="2">
    <source>
        <dbReference type="ARBA" id="ARBA00023015"/>
    </source>
</evidence>
<dbReference type="InterPro" id="IPR013325">
    <property type="entry name" value="RNA_pol_sigma_r2"/>
</dbReference>
<dbReference type="Pfam" id="PF08281">
    <property type="entry name" value="Sigma70_r4_2"/>
    <property type="match status" value="1"/>
</dbReference>
<dbReference type="InterPro" id="IPR007627">
    <property type="entry name" value="RNA_pol_sigma70_r2"/>
</dbReference>
<evidence type="ECO:0000259" key="5">
    <source>
        <dbReference type="Pfam" id="PF04542"/>
    </source>
</evidence>
<feature type="domain" description="RNA polymerase sigma-70 region 2" evidence="5">
    <location>
        <begin position="7"/>
        <end position="74"/>
    </location>
</feature>
<dbReference type="GO" id="GO:0006352">
    <property type="term" value="P:DNA-templated transcription initiation"/>
    <property type="evidence" value="ECO:0007669"/>
    <property type="project" value="InterPro"/>
</dbReference>
<dbReference type="AlphaFoldDB" id="A0A2X2IZ42"/>
<evidence type="ECO:0000313" key="8">
    <source>
        <dbReference type="Proteomes" id="UP000251241"/>
    </source>
</evidence>
<dbReference type="RefSeq" id="WP_112374919.1">
    <property type="nucleotide sequence ID" value="NZ_CP069793.1"/>
</dbReference>
<dbReference type="InterPro" id="IPR013249">
    <property type="entry name" value="RNA_pol_sigma70_r4_t2"/>
</dbReference>